<evidence type="ECO:0000313" key="2">
    <source>
        <dbReference type="EMBL" id="MBU2666964.1"/>
    </source>
</evidence>
<organism evidence="2 3">
    <name type="scientific">Paractinoplanes bogorensis</name>
    <dbReference type="NCBI Taxonomy" id="1610840"/>
    <lineage>
        <taxon>Bacteria</taxon>
        <taxon>Bacillati</taxon>
        <taxon>Actinomycetota</taxon>
        <taxon>Actinomycetes</taxon>
        <taxon>Micromonosporales</taxon>
        <taxon>Micromonosporaceae</taxon>
        <taxon>Paractinoplanes</taxon>
    </lineage>
</organism>
<keyword evidence="1" id="KW-0812">Transmembrane</keyword>
<accession>A0ABS5YW73</accession>
<keyword evidence="1" id="KW-1133">Transmembrane helix</keyword>
<dbReference type="RefSeq" id="WP_215791118.1">
    <property type="nucleotide sequence ID" value="NZ_JAHKKG010000008.1"/>
</dbReference>
<dbReference type="EMBL" id="JAHKKG010000008">
    <property type="protein sequence ID" value="MBU2666964.1"/>
    <property type="molecule type" value="Genomic_DNA"/>
</dbReference>
<keyword evidence="1" id="KW-0472">Membrane</keyword>
<feature type="transmembrane region" description="Helical" evidence="1">
    <location>
        <begin position="43"/>
        <end position="64"/>
    </location>
</feature>
<proteinExistence type="predicted"/>
<evidence type="ECO:0000313" key="3">
    <source>
        <dbReference type="Proteomes" id="UP001519654"/>
    </source>
</evidence>
<keyword evidence="3" id="KW-1185">Reference proteome</keyword>
<gene>
    <name evidence="2" type="ORF">KOI35_25975</name>
</gene>
<sequence>MTRIPANFVSSGWGIPTVCAKHGEPAVPAASQKKVQFISKPPAWSYALILLGALPFLIVVLVTRKTVVASAWPFCAQCDAARKRGLFITLGLVAAAIVAFLLIGAVSDSLGALMALLGLFLLMAGLIFGLRTANRALLAGGNTTADGFFVEFPKAHETFAAQANAAQQQAAAQQAPPQAFPQQAFPV</sequence>
<feature type="transmembrane region" description="Helical" evidence="1">
    <location>
        <begin position="112"/>
        <end position="130"/>
    </location>
</feature>
<reference evidence="2 3" key="1">
    <citation type="submission" date="2021-06" db="EMBL/GenBank/DDBJ databases">
        <title>Actinoplanes lichenicola sp. nov., and Actinoplanes ovalisporus sp. nov., isolated from lichen in Thailand.</title>
        <authorList>
            <person name="Saeng-In P."/>
            <person name="Kanchanasin P."/>
            <person name="Yuki M."/>
            <person name="Kudo T."/>
            <person name="Ohkuma M."/>
            <person name="Phongsopitanun W."/>
            <person name="Tanasupawat S."/>
        </authorList>
    </citation>
    <scope>NUCLEOTIDE SEQUENCE [LARGE SCALE GENOMIC DNA]</scope>
    <source>
        <strain evidence="2 3">NBRC 110975</strain>
    </source>
</reference>
<comment type="caution">
    <text evidence="2">The sequence shown here is derived from an EMBL/GenBank/DDBJ whole genome shotgun (WGS) entry which is preliminary data.</text>
</comment>
<evidence type="ECO:0000256" key="1">
    <source>
        <dbReference type="SAM" id="Phobius"/>
    </source>
</evidence>
<dbReference type="Proteomes" id="UP001519654">
    <property type="component" value="Unassembled WGS sequence"/>
</dbReference>
<name>A0ABS5YW73_9ACTN</name>
<feature type="transmembrane region" description="Helical" evidence="1">
    <location>
        <begin position="85"/>
        <end position="106"/>
    </location>
</feature>
<protein>
    <submittedName>
        <fullName evidence="2">Uncharacterized protein</fullName>
    </submittedName>
</protein>